<dbReference type="EMBL" id="VXIV02000902">
    <property type="protein sequence ID" value="KAF6035283.1"/>
    <property type="molecule type" value="Genomic_DNA"/>
</dbReference>
<evidence type="ECO:0000313" key="3">
    <source>
        <dbReference type="Proteomes" id="UP000593567"/>
    </source>
</evidence>
<keyword evidence="3" id="KW-1185">Reference proteome</keyword>
<name>A0A7J7KAP6_BUGNE</name>
<gene>
    <name evidence="2" type="ORF">EB796_006410</name>
</gene>
<evidence type="ECO:0000313" key="2">
    <source>
        <dbReference type="EMBL" id="KAF6035283.1"/>
    </source>
</evidence>
<organism evidence="2 3">
    <name type="scientific">Bugula neritina</name>
    <name type="common">Brown bryozoan</name>
    <name type="synonym">Sertularia neritina</name>
    <dbReference type="NCBI Taxonomy" id="10212"/>
    <lineage>
        <taxon>Eukaryota</taxon>
        <taxon>Metazoa</taxon>
        <taxon>Spiralia</taxon>
        <taxon>Lophotrochozoa</taxon>
        <taxon>Bryozoa</taxon>
        <taxon>Gymnolaemata</taxon>
        <taxon>Cheilostomatida</taxon>
        <taxon>Flustrina</taxon>
        <taxon>Buguloidea</taxon>
        <taxon>Bugulidae</taxon>
        <taxon>Bugula</taxon>
    </lineage>
</organism>
<dbReference type="AlphaFoldDB" id="A0A7J7KAP6"/>
<feature type="compositionally biased region" description="Polar residues" evidence="1">
    <location>
        <begin position="58"/>
        <end position="68"/>
    </location>
</feature>
<feature type="region of interest" description="Disordered" evidence="1">
    <location>
        <begin position="1"/>
        <end position="26"/>
    </location>
</feature>
<feature type="region of interest" description="Disordered" evidence="1">
    <location>
        <begin position="49"/>
        <end position="97"/>
    </location>
</feature>
<comment type="caution">
    <text evidence="2">The sequence shown here is derived from an EMBL/GenBank/DDBJ whole genome shotgun (WGS) entry which is preliminary data.</text>
</comment>
<dbReference type="Proteomes" id="UP000593567">
    <property type="component" value="Unassembled WGS sequence"/>
</dbReference>
<accession>A0A7J7KAP6</accession>
<evidence type="ECO:0000256" key="1">
    <source>
        <dbReference type="SAM" id="MobiDB-lite"/>
    </source>
</evidence>
<proteinExistence type="predicted"/>
<sequence length="116" mass="12833">MGRDTMSSFHTAVASQDDLYSSDSARSITRKAMAVEKVRQKLLKMMMPANKRKHASRSHTPSVNTVSSVERLAQQPRPDDGKIGPKSSQGKIETGELLDSDVNEFIIPTCPSMKRN</sequence>
<protein>
    <submittedName>
        <fullName evidence="2">Uncharacterized protein</fullName>
    </submittedName>
</protein>
<reference evidence="2" key="1">
    <citation type="submission" date="2020-06" db="EMBL/GenBank/DDBJ databases">
        <title>Draft genome of Bugula neritina, a colonial animal packing powerful symbionts and potential medicines.</title>
        <authorList>
            <person name="Rayko M."/>
        </authorList>
    </citation>
    <scope>NUCLEOTIDE SEQUENCE [LARGE SCALE GENOMIC DNA]</scope>
    <source>
        <strain evidence="2">Kwan_BN1</strain>
    </source>
</reference>